<dbReference type="GeneTree" id="ENSGT01150000288086"/>
<feature type="chain" id="PRO_5017450666" description="C-type lectin domain-containing protein" evidence="1">
    <location>
        <begin position="19"/>
        <end position="153"/>
    </location>
</feature>
<feature type="domain" description="C-type lectin" evidence="2">
    <location>
        <begin position="53"/>
        <end position="141"/>
    </location>
</feature>
<dbReference type="SMART" id="SM00034">
    <property type="entry name" value="CLECT"/>
    <property type="match status" value="1"/>
</dbReference>
<name>A0A3B3SGZ5_9TELE</name>
<evidence type="ECO:0000313" key="3">
    <source>
        <dbReference type="Ensembl" id="ENSPKIP00000030049.1"/>
    </source>
</evidence>
<evidence type="ECO:0000256" key="1">
    <source>
        <dbReference type="SAM" id="SignalP"/>
    </source>
</evidence>
<accession>A0A3B3SGZ5</accession>
<dbReference type="AlphaFoldDB" id="A0A3B3SGZ5"/>
<dbReference type="InterPro" id="IPR016186">
    <property type="entry name" value="C-type_lectin-like/link_sf"/>
</dbReference>
<dbReference type="Gene3D" id="3.10.100.10">
    <property type="entry name" value="Mannose-Binding Protein A, subunit A"/>
    <property type="match status" value="1"/>
</dbReference>
<dbReference type="Pfam" id="PF00059">
    <property type="entry name" value="Lectin_C"/>
    <property type="match status" value="1"/>
</dbReference>
<reference evidence="3" key="2">
    <citation type="submission" date="2025-09" db="UniProtKB">
        <authorList>
            <consortium name="Ensembl"/>
        </authorList>
    </citation>
    <scope>IDENTIFICATION</scope>
</reference>
<dbReference type="PANTHER" id="PTHR45784">
    <property type="entry name" value="C-TYPE LECTIN DOMAIN FAMILY 20 MEMBER A-RELATED"/>
    <property type="match status" value="1"/>
</dbReference>
<evidence type="ECO:0000259" key="2">
    <source>
        <dbReference type="PROSITE" id="PS50041"/>
    </source>
</evidence>
<organism evidence="3 4">
    <name type="scientific">Paramormyrops kingsleyae</name>
    <dbReference type="NCBI Taxonomy" id="1676925"/>
    <lineage>
        <taxon>Eukaryota</taxon>
        <taxon>Metazoa</taxon>
        <taxon>Chordata</taxon>
        <taxon>Craniata</taxon>
        <taxon>Vertebrata</taxon>
        <taxon>Euteleostomi</taxon>
        <taxon>Actinopterygii</taxon>
        <taxon>Neopterygii</taxon>
        <taxon>Teleostei</taxon>
        <taxon>Osteoglossocephala</taxon>
        <taxon>Osteoglossomorpha</taxon>
        <taxon>Osteoglossiformes</taxon>
        <taxon>Mormyridae</taxon>
        <taxon>Paramormyrops</taxon>
    </lineage>
</organism>
<protein>
    <recommendedName>
        <fullName evidence="2">C-type lectin domain-containing protein</fullName>
    </recommendedName>
</protein>
<sequence>MVLITFHTYFVLFSCSLCYSFSLWQCFSWQTPTIKDGINATWNFTLIKINMIWSDAQSYCRHSYTDLATVRNKEDNALIQTMVTSGTWAWIGLFRDTWKWSDLSNTLFRNWKIGQNDNVGNTCALAQVTWPGTWDMTPCDENHCSFESLFKNC</sequence>
<reference evidence="3" key="1">
    <citation type="submission" date="2025-08" db="UniProtKB">
        <authorList>
            <consortium name="Ensembl"/>
        </authorList>
    </citation>
    <scope>IDENTIFICATION</scope>
</reference>
<keyword evidence="4" id="KW-1185">Reference proteome</keyword>
<dbReference type="PANTHER" id="PTHR45784:SF3">
    <property type="entry name" value="C-TYPE LECTIN DOMAIN FAMILY 4 MEMBER K-LIKE-RELATED"/>
    <property type="match status" value="1"/>
</dbReference>
<feature type="signal peptide" evidence="1">
    <location>
        <begin position="1"/>
        <end position="18"/>
    </location>
</feature>
<dbReference type="Proteomes" id="UP000261540">
    <property type="component" value="Unplaced"/>
</dbReference>
<dbReference type="PROSITE" id="PS50041">
    <property type="entry name" value="C_TYPE_LECTIN_2"/>
    <property type="match status" value="1"/>
</dbReference>
<proteinExistence type="predicted"/>
<dbReference type="InterPro" id="IPR016187">
    <property type="entry name" value="CTDL_fold"/>
</dbReference>
<dbReference type="Ensembl" id="ENSPKIT00000010854.1">
    <property type="protein sequence ID" value="ENSPKIP00000030049.1"/>
    <property type="gene ID" value="ENSPKIG00000011054.1"/>
</dbReference>
<dbReference type="SUPFAM" id="SSF56436">
    <property type="entry name" value="C-type lectin-like"/>
    <property type="match status" value="1"/>
</dbReference>
<dbReference type="STRING" id="1676925.ENSPKIP00000030049"/>
<keyword evidence="1" id="KW-0732">Signal</keyword>
<evidence type="ECO:0000313" key="4">
    <source>
        <dbReference type="Proteomes" id="UP000261540"/>
    </source>
</evidence>
<dbReference type="InterPro" id="IPR001304">
    <property type="entry name" value="C-type_lectin-like"/>
</dbReference>